<dbReference type="Proteomes" id="UP000594571">
    <property type="component" value="Chromosome"/>
</dbReference>
<feature type="transmembrane region" description="Helical" evidence="6">
    <location>
        <begin position="175"/>
        <end position="194"/>
    </location>
</feature>
<evidence type="ECO:0000256" key="3">
    <source>
        <dbReference type="ARBA" id="ARBA00022692"/>
    </source>
</evidence>
<feature type="transmembrane region" description="Helical" evidence="6">
    <location>
        <begin position="288"/>
        <end position="310"/>
    </location>
</feature>
<reference evidence="7 8" key="1">
    <citation type="journal article" date="2018" name="Emerg. Microbes Infect.">
        <title>Genomic analysis of oral Campylobacter concisus strains identified a potential bacterial molecular marker associated with active Crohn's disease.</title>
        <authorList>
            <person name="Liu F."/>
            <person name="Ma R."/>
            <person name="Tay C.Y.A."/>
            <person name="Octavia S."/>
            <person name="Lan R."/>
            <person name="Chung H.K.L."/>
            <person name="Riordan S.M."/>
            <person name="Grimm M.C."/>
            <person name="Leong R.W."/>
            <person name="Tanaka M.M."/>
            <person name="Connor S."/>
            <person name="Zhang L."/>
        </authorList>
    </citation>
    <scope>NUCLEOTIDE SEQUENCE [LARGE SCALE GENOMIC DNA]</scope>
    <source>
        <strain evidence="7 8">H16O-S1</strain>
    </source>
</reference>
<feature type="transmembrane region" description="Helical" evidence="6">
    <location>
        <begin position="440"/>
        <end position="460"/>
    </location>
</feature>
<keyword evidence="2" id="KW-1003">Cell membrane</keyword>
<keyword evidence="4 6" id="KW-1133">Transmembrane helix</keyword>
<evidence type="ECO:0000256" key="1">
    <source>
        <dbReference type="ARBA" id="ARBA00004651"/>
    </source>
</evidence>
<keyword evidence="5 6" id="KW-0472">Membrane</keyword>
<organism evidence="7 8">
    <name type="scientific">Campylobacter concisus</name>
    <dbReference type="NCBI Taxonomy" id="199"/>
    <lineage>
        <taxon>Bacteria</taxon>
        <taxon>Pseudomonadati</taxon>
        <taxon>Campylobacterota</taxon>
        <taxon>Epsilonproteobacteria</taxon>
        <taxon>Campylobacterales</taxon>
        <taxon>Campylobacteraceae</taxon>
        <taxon>Campylobacter</taxon>
    </lineage>
</organism>
<protein>
    <submittedName>
        <fullName evidence="7">Oligosaccharide flippase family protein</fullName>
    </submittedName>
</protein>
<dbReference type="InterPro" id="IPR050833">
    <property type="entry name" value="Poly_Biosynth_Transport"/>
</dbReference>
<evidence type="ECO:0000256" key="5">
    <source>
        <dbReference type="ARBA" id="ARBA00023136"/>
    </source>
</evidence>
<dbReference type="GO" id="GO:0005886">
    <property type="term" value="C:plasma membrane"/>
    <property type="evidence" value="ECO:0007669"/>
    <property type="project" value="UniProtKB-SubCell"/>
</dbReference>
<dbReference type="InterPro" id="IPR002797">
    <property type="entry name" value="Polysacc_synth"/>
</dbReference>
<evidence type="ECO:0000256" key="2">
    <source>
        <dbReference type="ARBA" id="ARBA00022475"/>
    </source>
</evidence>
<feature type="transmembrane region" description="Helical" evidence="6">
    <location>
        <begin position="79"/>
        <end position="98"/>
    </location>
</feature>
<gene>
    <name evidence="7" type="ORF">CVS89_07770</name>
</gene>
<dbReference type="Pfam" id="PF01943">
    <property type="entry name" value="Polysacc_synt"/>
    <property type="match status" value="1"/>
</dbReference>
<feature type="transmembrane region" description="Helical" evidence="6">
    <location>
        <begin position="414"/>
        <end position="434"/>
    </location>
</feature>
<dbReference type="AlphaFoldDB" id="A0A7S9WYM5"/>
<evidence type="ECO:0000313" key="7">
    <source>
        <dbReference type="EMBL" id="QPH98139.1"/>
    </source>
</evidence>
<feature type="transmembrane region" description="Helical" evidence="6">
    <location>
        <begin position="148"/>
        <end position="169"/>
    </location>
</feature>
<name>A0A7S9WYM5_9BACT</name>
<reference evidence="7 8" key="2">
    <citation type="journal article" date="2020" name="Microb. Genom.">
        <title>Analysis of complete Campylobacter concisus genomes identifies genomospecies features, secretion systems and novel plasmids and their association with severe ulcerative colitis.</title>
        <authorList>
            <person name="Liu F."/>
            <person name="Chen S."/>
            <person name="Luu L.D.W."/>
            <person name="Lee S.A."/>
            <person name="Tay A.C.Y."/>
            <person name="Wu R."/>
            <person name="Riordan S.M."/>
            <person name="Lan R."/>
            <person name="Liu L."/>
            <person name="Zhang L."/>
        </authorList>
    </citation>
    <scope>NUCLEOTIDE SEQUENCE [LARGE SCALE GENOMIC DNA]</scope>
    <source>
        <strain evidence="7 8">H16O-S1</strain>
    </source>
</reference>
<feature type="transmembrane region" description="Helical" evidence="6">
    <location>
        <begin position="214"/>
        <end position="233"/>
    </location>
</feature>
<feature type="transmembrane region" description="Helical" evidence="6">
    <location>
        <begin position="382"/>
        <end position="402"/>
    </location>
</feature>
<dbReference type="PANTHER" id="PTHR30250:SF11">
    <property type="entry name" value="O-ANTIGEN TRANSPORTER-RELATED"/>
    <property type="match status" value="1"/>
</dbReference>
<feature type="transmembrane region" description="Helical" evidence="6">
    <location>
        <begin position="39"/>
        <end position="58"/>
    </location>
</feature>
<comment type="subcellular location">
    <subcellularLocation>
        <location evidence="1">Cell membrane</location>
        <topology evidence="1">Multi-pass membrane protein</topology>
    </subcellularLocation>
</comment>
<evidence type="ECO:0000313" key="8">
    <source>
        <dbReference type="Proteomes" id="UP000594571"/>
    </source>
</evidence>
<dbReference type="PANTHER" id="PTHR30250">
    <property type="entry name" value="PST FAMILY PREDICTED COLANIC ACID TRANSPORTER"/>
    <property type="match status" value="1"/>
</dbReference>
<evidence type="ECO:0000256" key="6">
    <source>
        <dbReference type="SAM" id="Phobius"/>
    </source>
</evidence>
<feature type="transmembrane region" description="Helical" evidence="6">
    <location>
        <begin position="356"/>
        <end position="376"/>
    </location>
</feature>
<feature type="transmembrane region" description="Helical" evidence="6">
    <location>
        <begin position="322"/>
        <end position="344"/>
    </location>
</feature>
<proteinExistence type="predicted"/>
<feature type="transmembrane region" description="Helical" evidence="6">
    <location>
        <begin position="253"/>
        <end position="276"/>
    </location>
</feature>
<feature type="transmembrane region" description="Helical" evidence="6">
    <location>
        <begin position="12"/>
        <end position="33"/>
    </location>
</feature>
<sequence>MIKIFFSNSLMYILCNILTKGISFFLLPVYTRLLSPNEYGILDLFTVLASMINLVITFEISQALARYYHDASDDLQRRMYTSTSFLFTVAMYLVYVVISCVFSEQFSFWLLDSKNKEEIFILASIFIASSGIFYFIQNHLKWRIMPKTIVFTSILNSIIATFITIFLLFTTNLKVESIFIGQIIGCVIGSVVGIHSAKLDYGIVFSYTKLKEMIAFSFPLVFSGIGIFIGANIDRMAIKNFIGLDELGIYGVAYRIASISSLVIVGFQQALTPLVYKHYLESDTHVNISKIFNIFCLLMICIVTGSILFSKEILFIFTTKNYYAASSSIPILTLSIFLAGMYIFAPGISIAKKTYLTVIVTAIFALLNIILNWIFVPKLASLGAAFGTLISSGVSFFIYVFLSYKYYPIHYSLIKIVFTCIMIFSFSYIIIYFLNEISLFNMVVKILFLFIIFIVVYALVVKVG</sequence>
<dbReference type="EMBL" id="CP049263">
    <property type="protein sequence ID" value="QPH98139.1"/>
    <property type="molecule type" value="Genomic_DNA"/>
</dbReference>
<dbReference type="RefSeq" id="WP_107847503.1">
    <property type="nucleotide sequence ID" value="NZ_CABPTT010000002.1"/>
</dbReference>
<keyword evidence="3 6" id="KW-0812">Transmembrane</keyword>
<feature type="transmembrane region" description="Helical" evidence="6">
    <location>
        <begin position="118"/>
        <end position="136"/>
    </location>
</feature>
<accession>A0A7S9WYM5</accession>
<evidence type="ECO:0000256" key="4">
    <source>
        <dbReference type="ARBA" id="ARBA00022989"/>
    </source>
</evidence>